<dbReference type="Proteomes" id="UP000287166">
    <property type="component" value="Unassembled WGS sequence"/>
</dbReference>
<keyword evidence="2" id="KW-1185">Reference proteome</keyword>
<dbReference type="AlphaFoldDB" id="A0A401GH37"/>
<dbReference type="InterPro" id="IPR051828">
    <property type="entry name" value="HAD-like_hydrolase_domain"/>
</dbReference>
<reference evidence="1 2" key="1">
    <citation type="journal article" date="2018" name="Sci. Rep.">
        <title>Genome sequence of the cauliflower mushroom Sparassis crispa (Hanabiratake) and its association with beneficial usage.</title>
        <authorList>
            <person name="Kiyama R."/>
            <person name="Furutani Y."/>
            <person name="Kawaguchi K."/>
            <person name="Nakanishi T."/>
        </authorList>
    </citation>
    <scope>NUCLEOTIDE SEQUENCE [LARGE SCALE GENOMIC DNA]</scope>
</reference>
<dbReference type="Pfam" id="PF00702">
    <property type="entry name" value="Hydrolase"/>
    <property type="match status" value="1"/>
</dbReference>
<dbReference type="GO" id="GO:0005634">
    <property type="term" value="C:nucleus"/>
    <property type="evidence" value="ECO:0007669"/>
    <property type="project" value="TreeGrafter"/>
</dbReference>
<accession>A0A401GH37</accession>
<proteinExistence type="predicted"/>
<dbReference type="NCBIfam" id="TIGR01549">
    <property type="entry name" value="HAD-SF-IA-v1"/>
    <property type="match status" value="1"/>
</dbReference>
<dbReference type="Gene3D" id="3.40.50.1000">
    <property type="entry name" value="HAD superfamily/HAD-like"/>
    <property type="match status" value="1"/>
</dbReference>
<dbReference type="NCBIfam" id="TIGR02252">
    <property type="entry name" value="DREG-2"/>
    <property type="match status" value="1"/>
</dbReference>
<sequence>MAIRLVTFDAMHTLLVARLPVYVQYSRTFEPYLGILEPGALKKSFKTALKQLQQEKPVYQSGATGWWGEVIRRTAVGAGADPQVVDRSLAEIVPRLLHCFSSREGYKLFDDSMLALKRLKEVNVHTGLISNTDVRMHRVLADLGVHQYLDVTLLSEEEGIEKPSREIFLRACSRVGVKPQEAVHVGDELRGDYRGAKDSGMSAFLLRRPGPEGEWESKEDGENLAGVDVVPSLLDVVEWVKQRNGS</sequence>
<dbReference type="FunCoup" id="A0A401GH37">
    <property type="interactions" value="201"/>
</dbReference>
<dbReference type="InterPro" id="IPR044924">
    <property type="entry name" value="HAD-SF_hydro_IA_REG-2-like_cap"/>
</dbReference>
<dbReference type="PRINTS" id="PR00413">
    <property type="entry name" value="HADHALOGNASE"/>
</dbReference>
<dbReference type="OrthoDB" id="444127at2759"/>
<dbReference type="SUPFAM" id="SSF56784">
    <property type="entry name" value="HAD-like"/>
    <property type="match status" value="1"/>
</dbReference>
<dbReference type="PANTHER" id="PTHR46191">
    <property type="match status" value="1"/>
</dbReference>
<dbReference type="STRING" id="139825.A0A401GH37"/>
<gene>
    <name evidence="1" type="ORF">SCP_0312190</name>
</gene>
<dbReference type="InterPro" id="IPR036412">
    <property type="entry name" value="HAD-like_sf"/>
</dbReference>
<evidence type="ECO:0000313" key="1">
    <source>
        <dbReference type="EMBL" id="GBE81490.1"/>
    </source>
</evidence>
<organism evidence="1 2">
    <name type="scientific">Sparassis crispa</name>
    <dbReference type="NCBI Taxonomy" id="139825"/>
    <lineage>
        <taxon>Eukaryota</taxon>
        <taxon>Fungi</taxon>
        <taxon>Dikarya</taxon>
        <taxon>Basidiomycota</taxon>
        <taxon>Agaricomycotina</taxon>
        <taxon>Agaricomycetes</taxon>
        <taxon>Polyporales</taxon>
        <taxon>Sparassidaceae</taxon>
        <taxon>Sparassis</taxon>
    </lineage>
</organism>
<comment type="caution">
    <text evidence="1">The sequence shown here is derived from an EMBL/GenBank/DDBJ whole genome shotgun (WGS) entry which is preliminary data.</text>
</comment>
<dbReference type="PANTHER" id="PTHR46191:SF2">
    <property type="entry name" value="HALOACID DEHALOGENASE-LIKE HYDROLASE DOMAIN-CONTAINING PROTEIN 3"/>
    <property type="match status" value="1"/>
</dbReference>
<name>A0A401GH37_9APHY</name>
<dbReference type="SFLD" id="SFLDG01129">
    <property type="entry name" value="C1.5:_HAD__Beta-PGM__Phosphata"/>
    <property type="match status" value="1"/>
</dbReference>
<dbReference type="Gene3D" id="1.10.150.720">
    <property type="entry name" value="Haloacid dehalogenase-like hydrolase"/>
    <property type="match status" value="1"/>
</dbReference>
<dbReference type="SFLD" id="SFLDS00003">
    <property type="entry name" value="Haloacid_Dehalogenase"/>
    <property type="match status" value="1"/>
</dbReference>
<keyword evidence="1" id="KW-0378">Hydrolase</keyword>
<dbReference type="RefSeq" id="XP_027612403.1">
    <property type="nucleotide sequence ID" value="XM_027756602.1"/>
</dbReference>
<dbReference type="InterPro" id="IPR006439">
    <property type="entry name" value="HAD-SF_hydro_IA"/>
</dbReference>
<protein>
    <submittedName>
        <fullName evidence="1">Uncharacterized hydrolase</fullName>
    </submittedName>
</protein>
<dbReference type="InterPro" id="IPR011949">
    <property type="entry name" value="HAD-SF_hydro_IA_REG-2-like"/>
</dbReference>
<dbReference type="GO" id="GO:0016791">
    <property type="term" value="F:phosphatase activity"/>
    <property type="evidence" value="ECO:0007669"/>
    <property type="project" value="UniProtKB-ARBA"/>
</dbReference>
<dbReference type="EMBL" id="BFAD01000003">
    <property type="protein sequence ID" value="GBE81490.1"/>
    <property type="molecule type" value="Genomic_DNA"/>
</dbReference>
<dbReference type="GeneID" id="38778407"/>
<dbReference type="InterPro" id="IPR023214">
    <property type="entry name" value="HAD_sf"/>
</dbReference>
<dbReference type="InParanoid" id="A0A401GH37"/>
<evidence type="ECO:0000313" key="2">
    <source>
        <dbReference type="Proteomes" id="UP000287166"/>
    </source>
</evidence>